<evidence type="ECO:0000313" key="10">
    <source>
        <dbReference type="EMBL" id="GGA47603.1"/>
    </source>
</evidence>
<dbReference type="InterPro" id="IPR001789">
    <property type="entry name" value="Sig_transdc_resp-reg_receiver"/>
</dbReference>
<dbReference type="InterPro" id="IPR001867">
    <property type="entry name" value="OmpR/PhoB-type_DNA-bd"/>
</dbReference>
<keyword evidence="3" id="KW-0805">Transcription regulation</keyword>
<dbReference type="Gene3D" id="1.10.10.10">
    <property type="entry name" value="Winged helix-like DNA-binding domain superfamily/Winged helix DNA-binding domain"/>
    <property type="match status" value="1"/>
</dbReference>
<dbReference type="InterPro" id="IPR011006">
    <property type="entry name" value="CheY-like_superfamily"/>
</dbReference>
<dbReference type="InterPro" id="IPR039420">
    <property type="entry name" value="WalR-like"/>
</dbReference>
<dbReference type="InterPro" id="IPR016032">
    <property type="entry name" value="Sig_transdc_resp-reg_C-effctor"/>
</dbReference>
<dbReference type="SUPFAM" id="SSF46894">
    <property type="entry name" value="C-terminal effector domain of the bipartite response regulators"/>
    <property type="match status" value="1"/>
</dbReference>
<reference evidence="11" key="1">
    <citation type="journal article" date="2019" name="Int. J. Syst. Evol. Microbiol.">
        <title>The Global Catalogue of Microorganisms (GCM) 10K type strain sequencing project: providing services to taxonomists for standard genome sequencing and annotation.</title>
        <authorList>
            <consortium name="The Broad Institute Genomics Platform"/>
            <consortium name="The Broad Institute Genome Sequencing Center for Infectious Disease"/>
            <person name="Wu L."/>
            <person name="Ma J."/>
        </authorList>
    </citation>
    <scope>NUCLEOTIDE SEQUENCE [LARGE SCALE GENOMIC DNA]</scope>
    <source>
        <strain evidence="11">CGMCC 1.12404</strain>
    </source>
</reference>
<proteinExistence type="predicted"/>
<dbReference type="GO" id="GO:0003677">
    <property type="term" value="F:DNA binding"/>
    <property type="evidence" value="ECO:0007669"/>
    <property type="project" value="UniProtKB-KW"/>
</dbReference>
<evidence type="ECO:0000259" key="9">
    <source>
        <dbReference type="PROSITE" id="PS51755"/>
    </source>
</evidence>
<dbReference type="Pfam" id="PF00072">
    <property type="entry name" value="Response_reg"/>
    <property type="match status" value="1"/>
</dbReference>
<accession>A0ABQ1GP34</accession>
<dbReference type="PANTHER" id="PTHR48111:SF52">
    <property type="entry name" value="TRANSCRIPTIONAL REGULATORY PROTEIN YVRH"/>
    <property type="match status" value="1"/>
</dbReference>
<gene>
    <name evidence="10" type="primary">mrsR2</name>
    <name evidence="10" type="ORF">GCM10007416_20930</name>
</gene>
<keyword evidence="1 6" id="KW-0597">Phosphoprotein</keyword>
<feature type="modified residue" description="4-aspartylphosphate" evidence="6">
    <location>
        <position position="53"/>
    </location>
</feature>
<comment type="caution">
    <text evidence="10">The sequence shown here is derived from an EMBL/GenBank/DDBJ whole genome shotgun (WGS) entry which is preliminary data.</text>
</comment>
<feature type="DNA-binding region" description="OmpR/PhoB-type" evidence="7">
    <location>
        <begin position="131"/>
        <end position="230"/>
    </location>
</feature>
<dbReference type="InterPro" id="IPR036388">
    <property type="entry name" value="WH-like_DNA-bd_sf"/>
</dbReference>
<evidence type="ECO:0000256" key="3">
    <source>
        <dbReference type="ARBA" id="ARBA00023015"/>
    </source>
</evidence>
<dbReference type="PROSITE" id="PS51755">
    <property type="entry name" value="OMPR_PHOB"/>
    <property type="match status" value="1"/>
</dbReference>
<organism evidence="10 11">
    <name type="scientific">Kroppenstedtia guangzhouensis</name>
    <dbReference type="NCBI Taxonomy" id="1274356"/>
    <lineage>
        <taxon>Bacteria</taxon>
        <taxon>Bacillati</taxon>
        <taxon>Bacillota</taxon>
        <taxon>Bacilli</taxon>
        <taxon>Bacillales</taxon>
        <taxon>Thermoactinomycetaceae</taxon>
        <taxon>Kroppenstedtia</taxon>
    </lineage>
</organism>
<dbReference type="CDD" id="cd00383">
    <property type="entry name" value="trans_reg_C"/>
    <property type="match status" value="1"/>
</dbReference>
<evidence type="ECO:0000256" key="2">
    <source>
        <dbReference type="ARBA" id="ARBA00023012"/>
    </source>
</evidence>
<dbReference type="Gene3D" id="6.10.250.690">
    <property type="match status" value="1"/>
</dbReference>
<evidence type="ECO:0000256" key="5">
    <source>
        <dbReference type="ARBA" id="ARBA00023163"/>
    </source>
</evidence>
<dbReference type="SMART" id="SM00448">
    <property type="entry name" value="REC"/>
    <property type="match status" value="1"/>
</dbReference>
<dbReference type="EMBL" id="BMEX01000006">
    <property type="protein sequence ID" value="GGA47603.1"/>
    <property type="molecule type" value="Genomic_DNA"/>
</dbReference>
<dbReference type="PANTHER" id="PTHR48111">
    <property type="entry name" value="REGULATOR OF RPOS"/>
    <property type="match status" value="1"/>
</dbReference>
<keyword evidence="11" id="KW-1185">Reference proteome</keyword>
<protein>
    <submittedName>
        <fullName evidence="10">DNA-binding response regulator</fullName>
    </submittedName>
</protein>
<dbReference type="SMART" id="SM00862">
    <property type="entry name" value="Trans_reg_C"/>
    <property type="match status" value="1"/>
</dbReference>
<keyword evidence="2" id="KW-0902">Two-component regulatory system</keyword>
<dbReference type="Pfam" id="PF00486">
    <property type="entry name" value="Trans_reg_C"/>
    <property type="match status" value="1"/>
</dbReference>
<evidence type="ECO:0000256" key="7">
    <source>
        <dbReference type="PROSITE-ProRule" id="PRU01091"/>
    </source>
</evidence>
<evidence type="ECO:0000259" key="8">
    <source>
        <dbReference type="PROSITE" id="PS50110"/>
    </source>
</evidence>
<keyword evidence="4 7" id="KW-0238">DNA-binding</keyword>
<evidence type="ECO:0000256" key="1">
    <source>
        <dbReference type="ARBA" id="ARBA00022553"/>
    </source>
</evidence>
<evidence type="ECO:0000256" key="4">
    <source>
        <dbReference type="ARBA" id="ARBA00023125"/>
    </source>
</evidence>
<feature type="domain" description="Response regulatory" evidence="8">
    <location>
        <begin position="3"/>
        <end position="117"/>
    </location>
</feature>
<evidence type="ECO:0000256" key="6">
    <source>
        <dbReference type="PROSITE-ProRule" id="PRU00169"/>
    </source>
</evidence>
<name>A0ABQ1GP34_9BACL</name>
<sequence>MAVLLLVDDEPSILDMLEVTLRKEGFQEILTARTGEEAVRLARKGRPDLVLLDVMLPDLEGFEVCRQLRSFTTVPILFLTARSNDLDKLMGLGIGGDDYITKPFNPLEVAARVKAQLRRQQLVGQQIHEEKRVHDWGRFCVDEEAGQLTVEGTVIPCPAREFQLLVFLCRHPNRIFSKSQLYEQVWGEESLGDDNTVMVHVRRLREKIEPNPATPRYLVTVRGLGYKLLPPDRRNHRDT</sequence>
<evidence type="ECO:0000313" key="11">
    <source>
        <dbReference type="Proteomes" id="UP000617979"/>
    </source>
</evidence>
<keyword evidence="5" id="KW-0804">Transcription</keyword>
<feature type="domain" description="OmpR/PhoB-type" evidence="9">
    <location>
        <begin position="131"/>
        <end position="230"/>
    </location>
</feature>
<dbReference type="PROSITE" id="PS50110">
    <property type="entry name" value="RESPONSE_REGULATORY"/>
    <property type="match status" value="1"/>
</dbReference>
<dbReference type="SUPFAM" id="SSF52172">
    <property type="entry name" value="CheY-like"/>
    <property type="match status" value="1"/>
</dbReference>
<dbReference type="Gene3D" id="3.40.50.2300">
    <property type="match status" value="1"/>
</dbReference>
<dbReference type="Proteomes" id="UP000617979">
    <property type="component" value="Unassembled WGS sequence"/>
</dbReference>